<evidence type="ECO:0000313" key="3">
    <source>
        <dbReference type="Proteomes" id="UP001501295"/>
    </source>
</evidence>
<protein>
    <submittedName>
        <fullName evidence="2">Aldo/keto reductase</fullName>
    </submittedName>
</protein>
<dbReference type="Proteomes" id="UP001501295">
    <property type="component" value="Unassembled WGS sequence"/>
</dbReference>
<dbReference type="InterPro" id="IPR050523">
    <property type="entry name" value="AKR_Detox_Biosynth"/>
</dbReference>
<dbReference type="InterPro" id="IPR020471">
    <property type="entry name" value="AKR"/>
</dbReference>
<reference evidence="3" key="1">
    <citation type="journal article" date="2019" name="Int. J. Syst. Evol. Microbiol.">
        <title>The Global Catalogue of Microorganisms (GCM) 10K type strain sequencing project: providing services to taxonomists for standard genome sequencing and annotation.</title>
        <authorList>
            <consortium name="The Broad Institute Genomics Platform"/>
            <consortium name="The Broad Institute Genome Sequencing Center for Infectious Disease"/>
            <person name="Wu L."/>
            <person name="Ma J."/>
        </authorList>
    </citation>
    <scope>NUCLEOTIDE SEQUENCE [LARGE SCALE GENOMIC DNA]</scope>
    <source>
        <strain evidence="3">JCM 18956</strain>
    </source>
</reference>
<dbReference type="CDD" id="cd19081">
    <property type="entry name" value="AKR_AKR9C1"/>
    <property type="match status" value="1"/>
</dbReference>
<dbReference type="PANTHER" id="PTHR43364">
    <property type="entry name" value="NADH-SPECIFIC METHYLGLYOXAL REDUCTASE-RELATED"/>
    <property type="match status" value="1"/>
</dbReference>
<gene>
    <name evidence="2" type="ORF">GCM10025780_22810</name>
</gene>
<dbReference type="RefSeq" id="WP_345376003.1">
    <property type="nucleotide sequence ID" value="NZ_BAABLM010000004.1"/>
</dbReference>
<keyword evidence="3" id="KW-1185">Reference proteome</keyword>
<dbReference type="Pfam" id="PF00248">
    <property type="entry name" value="Aldo_ket_red"/>
    <property type="match status" value="1"/>
</dbReference>
<organism evidence="2 3">
    <name type="scientific">Frondihabitans cladoniiphilus</name>
    <dbReference type="NCBI Taxonomy" id="715785"/>
    <lineage>
        <taxon>Bacteria</taxon>
        <taxon>Bacillati</taxon>
        <taxon>Actinomycetota</taxon>
        <taxon>Actinomycetes</taxon>
        <taxon>Micrococcales</taxon>
        <taxon>Microbacteriaceae</taxon>
        <taxon>Frondihabitans</taxon>
    </lineage>
</organism>
<proteinExistence type="predicted"/>
<dbReference type="SUPFAM" id="SSF51430">
    <property type="entry name" value="NAD(P)-linked oxidoreductase"/>
    <property type="match status" value="1"/>
</dbReference>
<name>A0ABP8W3G1_9MICO</name>
<comment type="caution">
    <text evidence="2">The sequence shown here is derived from an EMBL/GenBank/DDBJ whole genome shotgun (WGS) entry which is preliminary data.</text>
</comment>
<feature type="domain" description="NADP-dependent oxidoreductase" evidence="1">
    <location>
        <begin position="19"/>
        <end position="317"/>
    </location>
</feature>
<sequence length="324" mass="34198">MADAPRTTLGSSDLQVFPLNLGGNVFGWTADEKTSFEVLDAYVAAGGNFIDTADVYSAWNPGNSGGESETIIGNWLKSRGNRDDIVIATKVGMLSGFEGTSRETVRKAVDASLTRLQTDHIDLYYAHQDFTDRPVEEAVEALNEQVTLGKVRAIGASNFSGQRLIEALRFSESENLAKYAAIQNKYSLVERGDVEGSEGGPTVASVALAENVAVLPYSSLASGFLTGKYRDGVSVDSPRSGGASAYLDDRGRRVLAELDRISAAHDAAISTVALAWLLAQPSVAAPIASARTLEQLPDLLAVATLELSVDEIAALSDASAVVPA</sequence>
<accession>A0ABP8W3G1</accession>
<dbReference type="PRINTS" id="PR00069">
    <property type="entry name" value="ALDKETRDTASE"/>
</dbReference>
<dbReference type="InterPro" id="IPR023210">
    <property type="entry name" value="NADP_OxRdtase_dom"/>
</dbReference>
<evidence type="ECO:0000313" key="2">
    <source>
        <dbReference type="EMBL" id="GAA4677504.1"/>
    </source>
</evidence>
<dbReference type="EMBL" id="BAABLM010000004">
    <property type="protein sequence ID" value="GAA4677504.1"/>
    <property type="molecule type" value="Genomic_DNA"/>
</dbReference>
<dbReference type="InterPro" id="IPR036812">
    <property type="entry name" value="NAD(P)_OxRdtase_dom_sf"/>
</dbReference>
<evidence type="ECO:0000259" key="1">
    <source>
        <dbReference type="Pfam" id="PF00248"/>
    </source>
</evidence>
<dbReference type="PANTHER" id="PTHR43364:SF6">
    <property type="entry name" value="OXIDOREDUCTASE-RELATED"/>
    <property type="match status" value="1"/>
</dbReference>
<dbReference type="Gene3D" id="3.20.20.100">
    <property type="entry name" value="NADP-dependent oxidoreductase domain"/>
    <property type="match status" value="1"/>
</dbReference>